<feature type="transmembrane region" description="Helical" evidence="1">
    <location>
        <begin position="49"/>
        <end position="72"/>
    </location>
</feature>
<keyword evidence="3" id="KW-1185">Reference proteome</keyword>
<dbReference type="EMBL" id="SOSA01000513">
    <property type="protein sequence ID" value="THC90502.1"/>
    <property type="molecule type" value="Genomic_DNA"/>
</dbReference>
<name>A0A4S3J6V2_9EURO</name>
<keyword evidence="1" id="KW-1133">Transmembrane helix</keyword>
<keyword evidence="1" id="KW-0812">Transmembrane</keyword>
<dbReference type="AlphaFoldDB" id="A0A4S3J6V2"/>
<reference evidence="2 3" key="1">
    <citation type="submission" date="2019-03" db="EMBL/GenBank/DDBJ databases">
        <title>The genome sequence of a newly discovered highly antifungal drug resistant Aspergillus species, Aspergillus tanneri NIH 1004.</title>
        <authorList>
            <person name="Mounaud S."/>
            <person name="Singh I."/>
            <person name="Joardar V."/>
            <person name="Pakala S."/>
            <person name="Pakala S."/>
            <person name="Venepally P."/>
            <person name="Hoover J."/>
            <person name="Nierman W."/>
            <person name="Chung J."/>
            <person name="Losada L."/>
        </authorList>
    </citation>
    <scope>NUCLEOTIDE SEQUENCE [LARGE SCALE GENOMIC DNA]</scope>
    <source>
        <strain evidence="2 3">NIH1004</strain>
    </source>
</reference>
<gene>
    <name evidence="2" type="ORF">EYZ11_010028</name>
</gene>
<dbReference type="VEuPathDB" id="FungiDB:EYZ11_010028"/>
<keyword evidence="1" id="KW-0472">Membrane</keyword>
<proteinExistence type="predicted"/>
<evidence type="ECO:0000313" key="2">
    <source>
        <dbReference type="EMBL" id="THC90502.1"/>
    </source>
</evidence>
<protein>
    <submittedName>
        <fullName evidence="2">Uncharacterized protein</fullName>
    </submittedName>
</protein>
<feature type="transmembrane region" description="Helical" evidence="1">
    <location>
        <begin position="14"/>
        <end position="37"/>
    </location>
</feature>
<evidence type="ECO:0000313" key="3">
    <source>
        <dbReference type="Proteomes" id="UP000308092"/>
    </source>
</evidence>
<evidence type="ECO:0000256" key="1">
    <source>
        <dbReference type="SAM" id="Phobius"/>
    </source>
</evidence>
<comment type="caution">
    <text evidence="2">The sequence shown here is derived from an EMBL/GenBank/DDBJ whole genome shotgun (WGS) entry which is preliminary data.</text>
</comment>
<sequence length="86" mass="9387">MPTDNASMYKDQGVSLWVANSIFIGLATLAVIGRFMARRLGKLSLAADDWTILVALSLDLVLYALFVAYLLYPRSAYGQTLTSVAL</sequence>
<organism evidence="2 3">
    <name type="scientific">Aspergillus tanneri</name>
    <dbReference type="NCBI Taxonomy" id="1220188"/>
    <lineage>
        <taxon>Eukaryota</taxon>
        <taxon>Fungi</taxon>
        <taxon>Dikarya</taxon>
        <taxon>Ascomycota</taxon>
        <taxon>Pezizomycotina</taxon>
        <taxon>Eurotiomycetes</taxon>
        <taxon>Eurotiomycetidae</taxon>
        <taxon>Eurotiales</taxon>
        <taxon>Aspergillaceae</taxon>
        <taxon>Aspergillus</taxon>
        <taxon>Aspergillus subgen. Circumdati</taxon>
    </lineage>
</organism>
<accession>A0A4S3J6V2</accession>
<dbReference type="Proteomes" id="UP000308092">
    <property type="component" value="Unassembled WGS sequence"/>
</dbReference>